<comment type="cofactor">
    <cofactor evidence="2">
        <name>Zn(2+)</name>
        <dbReference type="ChEBI" id="CHEBI:29105"/>
    </cofactor>
</comment>
<keyword evidence="14" id="KW-0326">Glycosidase</keyword>
<reference evidence="19 20" key="1">
    <citation type="journal article" date="2016" name="Nat. Commun.">
        <title>Thousands of microbial genomes shed light on interconnected biogeochemical processes in an aquifer system.</title>
        <authorList>
            <person name="Anantharaman K."/>
            <person name="Brown C.T."/>
            <person name="Hug L.A."/>
            <person name="Sharon I."/>
            <person name="Castelle C.J."/>
            <person name="Probst A.J."/>
            <person name="Thomas B.C."/>
            <person name="Singh A."/>
            <person name="Wilkins M.J."/>
            <person name="Karaoz U."/>
            <person name="Brodie E.L."/>
            <person name="Williams K.H."/>
            <person name="Hubbard S.S."/>
            <person name="Banfield J.F."/>
        </authorList>
    </citation>
    <scope>NUCLEOTIDE SEQUENCE [LARGE SCALE GENOMIC DNA]</scope>
</reference>
<evidence type="ECO:0000256" key="4">
    <source>
        <dbReference type="ARBA" id="ARBA00011245"/>
    </source>
</evidence>
<dbReference type="PROSITE" id="PS51068">
    <property type="entry name" value="FPG_CAT"/>
    <property type="match status" value="1"/>
</dbReference>
<dbReference type="InterPro" id="IPR000214">
    <property type="entry name" value="Znf_DNA_glyclase/AP_lyase"/>
</dbReference>
<comment type="caution">
    <text evidence="19">The sequence shown here is derived from an EMBL/GenBank/DDBJ whole genome shotgun (WGS) entry which is preliminary data.</text>
</comment>
<dbReference type="SUPFAM" id="SSF57716">
    <property type="entry name" value="Glucocorticoid receptor-like (DNA-binding domain)"/>
    <property type="match status" value="1"/>
</dbReference>
<dbReference type="NCBIfam" id="NF002211">
    <property type="entry name" value="PRK01103.1"/>
    <property type="match status" value="1"/>
</dbReference>
<evidence type="ECO:0000313" key="20">
    <source>
        <dbReference type="Proteomes" id="UP000178612"/>
    </source>
</evidence>
<evidence type="ECO:0000256" key="2">
    <source>
        <dbReference type="ARBA" id="ARBA00001947"/>
    </source>
</evidence>
<comment type="subunit">
    <text evidence="4">Monomer.</text>
</comment>
<dbReference type="Gene3D" id="3.20.190.10">
    <property type="entry name" value="MutM-like, N-terminal"/>
    <property type="match status" value="1"/>
</dbReference>
<keyword evidence="10" id="KW-0238">DNA-binding</keyword>
<keyword evidence="6" id="KW-0227">DNA damage</keyword>
<keyword evidence="12" id="KW-0456">Lyase</keyword>
<evidence type="ECO:0000256" key="7">
    <source>
        <dbReference type="ARBA" id="ARBA00022771"/>
    </source>
</evidence>
<keyword evidence="7 16" id="KW-0863">Zinc-finger</keyword>
<name>A0A1G2T2Q9_9BACT</name>
<gene>
    <name evidence="19" type="ORF">A2758_00440</name>
</gene>
<dbReference type="SMART" id="SM00898">
    <property type="entry name" value="Fapy_DNA_glyco"/>
    <property type="match status" value="1"/>
</dbReference>
<protein>
    <submittedName>
        <fullName evidence="19">DNA-formamidopyrimidine glycosylase</fullName>
    </submittedName>
</protein>
<evidence type="ECO:0000256" key="14">
    <source>
        <dbReference type="ARBA" id="ARBA00023295"/>
    </source>
</evidence>
<evidence type="ECO:0000256" key="13">
    <source>
        <dbReference type="ARBA" id="ARBA00023268"/>
    </source>
</evidence>
<keyword evidence="8" id="KW-0378">Hydrolase</keyword>
<evidence type="ECO:0000256" key="3">
    <source>
        <dbReference type="ARBA" id="ARBA00009409"/>
    </source>
</evidence>
<dbReference type="NCBIfam" id="TIGR00577">
    <property type="entry name" value="fpg"/>
    <property type="match status" value="1"/>
</dbReference>
<dbReference type="EMBL" id="MHVJ01000011">
    <property type="protein sequence ID" value="OHA91566.1"/>
    <property type="molecule type" value="Genomic_DNA"/>
</dbReference>
<dbReference type="CDD" id="cd08966">
    <property type="entry name" value="EcFpg-like_N"/>
    <property type="match status" value="1"/>
</dbReference>
<dbReference type="GO" id="GO:0140078">
    <property type="term" value="F:class I DNA-(apurinic or apyrimidinic site) endonuclease activity"/>
    <property type="evidence" value="ECO:0007669"/>
    <property type="project" value="UniProtKB-EC"/>
</dbReference>
<dbReference type="GO" id="GO:0034039">
    <property type="term" value="F:8-oxo-7,8-dihydroguanine DNA N-glycosylase activity"/>
    <property type="evidence" value="ECO:0007669"/>
    <property type="project" value="TreeGrafter"/>
</dbReference>
<proteinExistence type="inferred from homology"/>
<dbReference type="SUPFAM" id="SSF46946">
    <property type="entry name" value="S13-like H2TH domain"/>
    <property type="match status" value="1"/>
</dbReference>
<evidence type="ECO:0000256" key="5">
    <source>
        <dbReference type="ARBA" id="ARBA00022723"/>
    </source>
</evidence>
<evidence type="ECO:0000313" key="19">
    <source>
        <dbReference type="EMBL" id="OHA91566.1"/>
    </source>
</evidence>
<keyword evidence="11" id="KW-0234">DNA repair</keyword>
<dbReference type="SUPFAM" id="SSF81624">
    <property type="entry name" value="N-terminal domain of MutM-like DNA repair proteins"/>
    <property type="match status" value="1"/>
</dbReference>
<evidence type="ECO:0000256" key="10">
    <source>
        <dbReference type="ARBA" id="ARBA00023125"/>
    </source>
</evidence>
<keyword evidence="9" id="KW-0862">Zinc</keyword>
<sequence>MPELPEVQTTVDGLNRTVKNRGIKSVSTVYKSAYHNGKDNIKDPKFFKKFKALVERQKILKAERRAKNVLVHLGNGYTIIAHMKMTGHFVYDQPDYPFTRLNFTLDNGKHLVLSDMRKFAKITIVKTSELEKCFHLEHLGPEPLERKFQFKIFNFQLNKRPKTKIKTALMDQTLIAGIGNIYSDEILWRAGVHPLSIVGKIPAKNLKLMFAAMKKVLKEGIDFGGDSMSDYRNIRGERGHFQERHRAYRRRGKPCGKNDGGIIKRMIVDARSAHFCPVHQKLYA</sequence>
<evidence type="ECO:0000256" key="15">
    <source>
        <dbReference type="ARBA" id="ARBA00044632"/>
    </source>
</evidence>
<organism evidence="19 20">
    <name type="scientific">Candidatus Zambryskibacteria bacterium RIFCSPHIGHO2_01_FULL_49_18</name>
    <dbReference type="NCBI Taxonomy" id="1802740"/>
    <lineage>
        <taxon>Bacteria</taxon>
        <taxon>Candidatus Zambryskiibacteriota</taxon>
    </lineage>
</organism>
<dbReference type="FunFam" id="1.10.8.50:FF:000003">
    <property type="entry name" value="Formamidopyrimidine-DNA glycosylase"/>
    <property type="match status" value="1"/>
</dbReference>
<dbReference type="Pfam" id="PF01149">
    <property type="entry name" value="Fapy_DNA_glyco"/>
    <property type="match status" value="1"/>
</dbReference>
<evidence type="ECO:0000256" key="16">
    <source>
        <dbReference type="PROSITE-ProRule" id="PRU00391"/>
    </source>
</evidence>
<dbReference type="InterPro" id="IPR012319">
    <property type="entry name" value="FPG_cat"/>
</dbReference>
<feature type="domain" description="Formamidopyrimidine-DNA glycosylase catalytic" evidence="18">
    <location>
        <begin position="2"/>
        <end position="120"/>
    </location>
</feature>
<comment type="catalytic activity">
    <reaction evidence="15">
        <text>2'-deoxyribonucleotide-(2'-deoxyribose 5'-phosphate)-2'-deoxyribonucleotide-DNA = a 3'-end 2'-deoxyribonucleotide-(2,3-dehydro-2,3-deoxyribose 5'-phosphate)-DNA + a 5'-end 5'-phospho-2'-deoxyribonucleoside-DNA + H(+)</text>
        <dbReference type="Rhea" id="RHEA:66592"/>
        <dbReference type="Rhea" id="RHEA-COMP:13180"/>
        <dbReference type="Rhea" id="RHEA-COMP:16897"/>
        <dbReference type="Rhea" id="RHEA-COMP:17067"/>
        <dbReference type="ChEBI" id="CHEBI:15378"/>
        <dbReference type="ChEBI" id="CHEBI:136412"/>
        <dbReference type="ChEBI" id="CHEBI:157695"/>
        <dbReference type="ChEBI" id="CHEBI:167181"/>
        <dbReference type="EC" id="4.2.99.18"/>
    </reaction>
</comment>
<keyword evidence="5" id="KW-0479">Metal-binding</keyword>
<dbReference type="GO" id="GO:0008270">
    <property type="term" value="F:zinc ion binding"/>
    <property type="evidence" value="ECO:0007669"/>
    <property type="project" value="UniProtKB-KW"/>
</dbReference>
<dbReference type="Gene3D" id="1.10.8.50">
    <property type="match status" value="1"/>
</dbReference>
<evidence type="ECO:0000256" key="12">
    <source>
        <dbReference type="ARBA" id="ARBA00023239"/>
    </source>
</evidence>
<dbReference type="Proteomes" id="UP000178612">
    <property type="component" value="Unassembled WGS sequence"/>
</dbReference>
<evidence type="ECO:0000256" key="11">
    <source>
        <dbReference type="ARBA" id="ARBA00023204"/>
    </source>
</evidence>
<keyword evidence="13" id="KW-0511">Multifunctional enzyme</keyword>
<evidence type="ECO:0000256" key="9">
    <source>
        <dbReference type="ARBA" id="ARBA00022833"/>
    </source>
</evidence>
<dbReference type="GO" id="GO:0003684">
    <property type="term" value="F:damaged DNA binding"/>
    <property type="evidence" value="ECO:0007669"/>
    <property type="project" value="InterPro"/>
</dbReference>
<evidence type="ECO:0000256" key="6">
    <source>
        <dbReference type="ARBA" id="ARBA00022763"/>
    </source>
</evidence>
<dbReference type="InterPro" id="IPR020629">
    <property type="entry name" value="FPG_Glyclase"/>
</dbReference>
<dbReference type="InterPro" id="IPR015886">
    <property type="entry name" value="H2TH_FPG"/>
</dbReference>
<dbReference type="SMART" id="SM01232">
    <property type="entry name" value="H2TH"/>
    <property type="match status" value="1"/>
</dbReference>
<dbReference type="PROSITE" id="PS51066">
    <property type="entry name" value="ZF_FPG_2"/>
    <property type="match status" value="1"/>
</dbReference>
<dbReference type="InterPro" id="IPR035937">
    <property type="entry name" value="FPG_N"/>
</dbReference>
<dbReference type="GO" id="GO:0006284">
    <property type="term" value="P:base-excision repair"/>
    <property type="evidence" value="ECO:0007669"/>
    <property type="project" value="InterPro"/>
</dbReference>
<dbReference type="PANTHER" id="PTHR22993">
    <property type="entry name" value="FORMAMIDOPYRIMIDINE-DNA GLYCOSYLASE"/>
    <property type="match status" value="1"/>
</dbReference>
<dbReference type="PANTHER" id="PTHR22993:SF9">
    <property type="entry name" value="FORMAMIDOPYRIMIDINE-DNA GLYCOSYLASE"/>
    <property type="match status" value="1"/>
</dbReference>
<comment type="similarity">
    <text evidence="3">Belongs to the FPG family.</text>
</comment>
<evidence type="ECO:0000259" key="17">
    <source>
        <dbReference type="PROSITE" id="PS51066"/>
    </source>
</evidence>
<evidence type="ECO:0000259" key="18">
    <source>
        <dbReference type="PROSITE" id="PS51068"/>
    </source>
</evidence>
<accession>A0A1G2T2Q9</accession>
<feature type="domain" description="FPG-type" evidence="17">
    <location>
        <begin position="246"/>
        <end position="281"/>
    </location>
</feature>
<evidence type="ECO:0000256" key="1">
    <source>
        <dbReference type="ARBA" id="ARBA00001668"/>
    </source>
</evidence>
<evidence type="ECO:0000256" key="8">
    <source>
        <dbReference type="ARBA" id="ARBA00022801"/>
    </source>
</evidence>
<comment type="catalytic activity">
    <reaction evidence="1">
        <text>Hydrolysis of DNA containing ring-opened 7-methylguanine residues, releasing 2,6-diamino-4-hydroxy-5-(N-methyl)formamidopyrimidine.</text>
        <dbReference type="EC" id="3.2.2.23"/>
    </reaction>
</comment>
<dbReference type="InterPro" id="IPR010979">
    <property type="entry name" value="Ribosomal_uS13-like_H2TH"/>
</dbReference>
<dbReference type="Pfam" id="PF06831">
    <property type="entry name" value="H2TH"/>
    <property type="match status" value="1"/>
</dbReference>
<dbReference type="AlphaFoldDB" id="A0A1G2T2Q9"/>